<evidence type="ECO:0000313" key="3">
    <source>
        <dbReference type="EMBL" id="QCC46277.1"/>
    </source>
</evidence>
<keyword evidence="5" id="KW-1185">Reference proteome</keyword>
<evidence type="ECO:0000313" key="5">
    <source>
        <dbReference type="Proteomes" id="UP000236740"/>
    </source>
</evidence>
<keyword evidence="1" id="KW-0472">Membrane</keyword>
<dbReference type="RefSeq" id="WP_103991125.1">
    <property type="nucleotide sequence ID" value="NZ_CP031311.1"/>
</dbReference>
<dbReference type="EMBL" id="FNVN01000001">
    <property type="protein sequence ID" value="SEG05672.1"/>
    <property type="molecule type" value="Genomic_DNA"/>
</dbReference>
<feature type="domain" description="DUF7344" evidence="2">
    <location>
        <begin position="13"/>
        <end position="90"/>
    </location>
</feature>
<proteinExistence type="predicted"/>
<dbReference type="OrthoDB" id="331021at2157"/>
<name>A0A1H5X1J1_9EURY</name>
<dbReference type="EMBL" id="CP031311">
    <property type="protein sequence ID" value="QCC46277.1"/>
    <property type="molecule type" value="Genomic_DNA"/>
</dbReference>
<accession>A0A1H5X1J1</accession>
<feature type="transmembrane region" description="Helical" evidence="1">
    <location>
        <begin position="115"/>
        <end position="137"/>
    </location>
</feature>
<dbReference type="KEGG" id="hlm:DV707_00475"/>
<dbReference type="Proteomes" id="UP000236740">
    <property type="component" value="Unassembled WGS sequence"/>
</dbReference>
<dbReference type="Pfam" id="PF24035">
    <property type="entry name" value="DUF7344"/>
    <property type="match status" value="1"/>
</dbReference>
<reference evidence="4 5" key="1">
    <citation type="submission" date="2016-10" db="EMBL/GenBank/DDBJ databases">
        <authorList>
            <person name="de Groot N.N."/>
        </authorList>
    </citation>
    <scope>NUCLEOTIDE SEQUENCE [LARGE SCALE GENOMIC DNA]</scope>
    <source>
        <strain evidence="4 5">CGMCC 1.10331</strain>
    </source>
</reference>
<dbReference type="GeneID" id="39856516"/>
<keyword evidence="1" id="KW-1133">Transmembrane helix</keyword>
<dbReference type="InterPro" id="IPR055768">
    <property type="entry name" value="DUF7344"/>
</dbReference>
<reference evidence="3 6" key="2">
    <citation type="journal article" date="2019" name="Nat. Commun.">
        <title>A new type of DNA phosphorothioation-based antiviral system in archaea.</title>
        <authorList>
            <person name="Xiong L."/>
            <person name="Liu S."/>
            <person name="Chen S."/>
            <person name="Xiao Y."/>
            <person name="Zhu B."/>
            <person name="Gao Y."/>
            <person name="Zhang Y."/>
            <person name="Chen B."/>
            <person name="Luo J."/>
            <person name="Deng Z."/>
            <person name="Chen X."/>
            <person name="Wang L."/>
            <person name="Chen S."/>
        </authorList>
    </citation>
    <scope>NUCLEOTIDE SEQUENCE [LARGE SCALE GENOMIC DNA]</scope>
    <source>
        <strain evidence="3 6">CGMCC 1.10331</strain>
    </source>
</reference>
<protein>
    <recommendedName>
        <fullName evidence="2">DUF7344 domain-containing protein</fullName>
    </recommendedName>
</protein>
<keyword evidence="1" id="KW-0812">Transmembrane</keyword>
<evidence type="ECO:0000256" key="1">
    <source>
        <dbReference type="SAM" id="Phobius"/>
    </source>
</evidence>
<feature type="transmembrane region" description="Helical" evidence="1">
    <location>
        <begin position="143"/>
        <end position="164"/>
    </location>
</feature>
<dbReference type="Proteomes" id="UP000296733">
    <property type="component" value="Chromosome"/>
</dbReference>
<evidence type="ECO:0000313" key="4">
    <source>
        <dbReference type="EMBL" id="SEG05672.1"/>
    </source>
</evidence>
<evidence type="ECO:0000259" key="2">
    <source>
        <dbReference type="Pfam" id="PF24035"/>
    </source>
</evidence>
<dbReference type="AlphaFoldDB" id="A0A1H5X1J1"/>
<gene>
    <name evidence="3" type="ORF">DV707_00475</name>
    <name evidence="4" type="ORF">SAMN04488133_1468</name>
</gene>
<organism evidence="4 5">
    <name type="scientific">Halobellus limi</name>
    <dbReference type="NCBI Taxonomy" id="699433"/>
    <lineage>
        <taxon>Archaea</taxon>
        <taxon>Methanobacteriati</taxon>
        <taxon>Methanobacteriota</taxon>
        <taxon>Stenosarchaea group</taxon>
        <taxon>Halobacteria</taxon>
        <taxon>Halobacteriales</taxon>
        <taxon>Haloferacaceae</taxon>
        <taxon>Halobellus</taxon>
    </lineage>
</organism>
<sequence length="180" mass="19858">MFQRSVLPEVEVYHVLSNARRREALAELWDQPEALSLRELSERIAATESGQSPAPRALRESVYNALHQTHLPKMDELGLVTYDPDRKLVSVCPQAGHLGRYMDVTTRAGVTWGEYYRALGVVGLFTTVASLASVPGFAAVDPLVPSTAFLVFFALSAAYQLTAARLGARGRFARFCARLF</sequence>
<evidence type="ECO:0000313" key="6">
    <source>
        <dbReference type="Proteomes" id="UP000296733"/>
    </source>
</evidence>